<dbReference type="RefSeq" id="WP_156272595.1">
    <property type="nucleotide sequence ID" value="NZ_CP046244.1"/>
</dbReference>
<dbReference type="Proteomes" id="UP000425916">
    <property type="component" value="Chromosome"/>
</dbReference>
<dbReference type="EMBL" id="CP046244">
    <property type="protein sequence ID" value="QGP91963.1"/>
    <property type="molecule type" value="Genomic_DNA"/>
</dbReference>
<dbReference type="InterPro" id="IPR052024">
    <property type="entry name" value="Methanogen_methyltrans"/>
</dbReference>
<dbReference type="PANTHER" id="PTHR47099:SF1">
    <property type="entry name" value="METHYLCOBAMIDE:COM METHYLTRANSFERASE MTBA"/>
    <property type="match status" value="1"/>
</dbReference>
<dbReference type="AlphaFoldDB" id="A0A6I5ZPT7"/>
<dbReference type="InterPro" id="IPR038071">
    <property type="entry name" value="UROD/MetE-like_sf"/>
</dbReference>
<evidence type="ECO:0000313" key="2">
    <source>
        <dbReference type="EMBL" id="QGP91963.1"/>
    </source>
</evidence>
<protein>
    <submittedName>
        <fullName evidence="2">Uroporphyrinogen decarboxylase</fullName>
        <ecNumber evidence="2">4.1.1.37</ecNumber>
    </submittedName>
</protein>
<reference evidence="2 3" key="1">
    <citation type="submission" date="2019-11" db="EMBL/GenBank/DDBJ databases">
        <title>Genome sequence of Moorella glycerini DSM11254.</title>
        <authorList>
            <person name="Poehlein A."/>
            <person name="Boeer T."/>
            <person name="Daniel R."/>
        </authorList>
    </citation>
    <scope>NUCLEOTIDE SEQUENCE [LARGE SCALE GENOMIC DNA]</scope>
    <source>
        <strain evidence="2 3">DSM 11254</strain>
    </source>
</reference>
<dbReference type="InterPro" id="IPR000257">
    <property type="entry name" value="Uroporphyrinogen_deCOase"/>
</dbReference>
<dbReference type="EC" id="4.1.1.37" evidence="2"/>
<proteinExistence type="predicted"/>
<dbReference type="GO" id="GO:0004853">
    <property type="term" value="F:uroporphyrinogen decarboxylase activity"/>
    <property type="evidence" value="ECO:0007669"/>
    <property type="project" value="UniProtKB-EC"/>
</dbReference>
<evidence type="ECO:0000259" key="1">
    <source>
        <dbReference type="Pfam" id="PF01208"/>
    </source>
</evidence>
<keyword evidence="2" id="KW-0456">Lyase</keyword>
<gene>
    <name evidence="2" type="primary">hemE_5</name>
    <name evidence="2" type="ORF">MGLY_13120</name>
</gene>
<dbReference type="SUPFAM" id="SSF51726">
    <property type="entry name" value="UROD/MetE-like"/>
    <property type="match status" value="1"/>
</dbReference>
<feature type="domain" description="Uroporphyrinogen decarboxylase (URO-D)" evidence="1">
    <location>
        <begin position="104"/>
        <end position="347"/>
    </location>
</feature>
<evidence type="ECO:0000313" key="3">
    <source>
        <dbReference type="Proteomes" id="UP000425916"/>
    </source>
</evidence>
<dbReference type="Gene3D" id="3.20.20.210">
    <property type="match status" value="1"/>
</dbReference>
<sequence length="351" mass="38996">MGKMTSRERFLKAVCGERPDRVPIFDFLFQKDIYEATIGRRPKSYNARDAVECTLALDLDAVWVPFGGFQGWEPKYLSENIYQDEWGTTLQVSESAWPIDAPIDFPIKDRKDLQAYKAPDPLAPGRLQEVKTALDMVGGKIAVLGGVQGPLTTAWLIMGPTKIMYSFYDDPQLLRDVFKLSNDFFIEAARLLEEAGIDAIFVSEDLGASAGPLFSLQMFREFILPYFVELVSSIHVPVLLHSCGNINIFLDDLVATGIKAIHPLQRTAGMDLKTVKEKYGNKIAIIGNVDSSRTLPEGTEEDVEREVQECIEIAAPGGGYVLASDHSLHDGIPVKNILKMIEAGKKYGVYE</sequence>
<keyword evidence="3" id="KW-1185">Reference proteome</keyword>
<dbReference type="Pfam" id="PF01208">
    <property type="entry name" value="URO-D"/>
    <property type="match status" value="1"/>
</dbReference>
<organism evidence="2 3">
    <name type="scientific">Neomoorella glycerini</name>
    <dbReference type="NCBI Taxonomy" id="55779"/>
    <lineage>
        <taxon>Bacteria</taxon>
        <taxon>Bacillati</taxon>
        <taxon>Bacillota</taxon>
        <taxon>Clostridia</taxon>
        <taxon>Neomoorellales</taxon>
        <taxon>Neomoorellaceae</taxon>
        <taxon>Neomoorella</taxon>
    </lineage>
</organism>
<dbReference type="GO" id="GO:0006779">
    <property type="term" value="P:porphyrin-containing compound biosynthetic process"/>
    <property type="evidence" value="ECO:0007669"/>
    <property type="project" value="InterPro"/>
</dbReference>
<name>A0A6I5ZPT7_9FIRM</name>
<dbReference type="OrthoDB" id="1725032at2"/>
<dbReference type="PANTHER" id="PTHR47099">
    <property type="entry name" value="METHYLCOBAMIDE:COM METHYLTRANSFERASE MTBA"/>
    <property type="match status" value="1"/>
</dbReference>
<accession>A0A6I5ZPT7</accession>